<gene>
    <name evidence="4" type="ORF">HNR45_001134</name>
</gene>
<dbReference type="Pfam" id="PF00156">
    <property type="entry name" value="Pribosyltran"/>
    <property type="match status" value="1"/>
</dbReference>
<dbReference type="SUPFAM" id="SSF53271">
    <property type="entry name" value="PRTase-like"/>
    <property type="match status" value="1"/>
</dbReference>
<proteinExistence type="inferred from homology"/>
<dbReference type="PANTHER" id="PTHR47505">
    <property type="entry name" value="DNA UTILIZATION PROTEIN YHGH"/>
    <property type="match status" value="1"/>
</dbReference>
<evidence type="ECO:0000259" key="3">
    <source>
        <dbReference type="Pfam" id="PF18912"/>
    </source>
</evidence>
<dbReference type="Pfam" id="PF18912">
    <property type="entry name" value="DZR_2"/>
    <property type="match status" value="1"/>
</dbReference>
<dbReference type="AlphaFoldDB" id="A0A841R2S2"/>
<dbReference type="InterPro" id="IPR029057">
    <property type="entry name" value="PRTase-like"/>
</dbReference>
<name>A0A841R2S2_9FIRM</name>
<dbReference type="InterPro" id="IPR044005">
    <property type="entry name" value="DZR_2"/>
</dbReference>
<protein>
    <submittedName>
        <fullName evidence="4">ComF family protein</fullName>
    </submittedName>
</protein>
<dbReference type="RefSeq" id="WP_159823226.1">
    <property type="nucleotide sequence ID" value="NZ_CABWNB010000004.1"/>
</dbReference>
<dbReference type="EMBL" id="JACHHI010000005">
    <property type="protein sequence ID" value="MBB6478073.1"/>
    <property type="molecule type" value="Genomic_DNA"/>
</dbReference>
<sequence>MPSFWQYLLSFLYPPHCPGCHVAVSRHGEWCRHCRDEVWQPRQLAGSHHGKLTGCYACTDYRGGVRSALLRYKFGRKHLDPLVFQNLLRDFPWPDAFPDDALCVPIPLSRERYAERGFNQVAEIFAPLARERGWQWSKDLVKIRHTPAQSTLSRTDRHTNIKNSFQWEGVPLTGRTVILVDDIYTTGATLEEAARVLYRAGAAQIIGWVIASGAR</sequence>
<dbReference type="GeneID" id="93486395"/>
<dbReference type="Gene3D" id="3.40.50.2020">
    <property type="match status" value="1"/>
</dbReference>
<dbReference type="PANTHER" id="PTHR47505:SF1">
    <property type="entry name" value="DNA UTILIZATION PROTEIN YHGH"/>
    <property type="match status" value="1"/>
</dbReference>
<evidence type="ECO:0000256" key="1">
    <source>
        <dbReference type="ARBA" id="ARBA00008007"/>
    </source>
</evidence>
<dbReference type="InterPro" id="IPR051910">
    <property type="entry name" value="ComF/GntX_DNA_util-trans"/>
</dbReference>
<evidence type="ECO:0000313" key="5">
    <source>
        <dbReference type="Proteomes" id="UP000591941"/>
    </source>
</evidence>
<evidence type="ECO:0000313" key="4">
    <source>
        <dbReference type="EMBL" id="MBB6478073.1"/>
    </source>
</evidence>
<comment type="caution">
    <text evidence="4">The sequence shown here is derived from an EMBL/GenBank/DDBJ whole genome shotgun (WGS) entry which is preliminary data.</text>
</comment>
<evidence type="ECO:0000259" key="2">
    <source>
        <dbReference type="Pfam" id="PF00156"/>
    </source>
</evidence>
<feature type="domain" description="Double zinc ribbon" evidence="3">
    <location>
        <begin position="8"/>
        <end position="39"/>
    </location>
</feature>
<dbReference type="CDD" id="cd06223">
    <property type="entry name" value="PRTases_typeI"/>
    <property type="match status" value="1"/>
</dbReference>
<dbReference type="Proteomes" id="UP000591941">
    <property type="component" value="Unassembled WGS sequence"/>
</dbReference>
<reference evidence="4 5" key="1">
    <citation type="submission" date="2020-08" db="EMBL/GenBank/DDBJ databases">
        <title>Genomic Encyclopedia of Type Strains, Phase IV (KMG-IV): sequencing the most valuable type-strain genomes for metagenomic binning, comparative biology and taxonomic classification.</title>
        <authorList>
            <person name="Goeker M."/>
        </authorList>
    </citation>
    <scope>NUCLEOTIDE SEQUENCE [LARGE SCALE GENOMIC DNA]</scope>
    <source>
        <strain evidence="4 5">DSM 21255</strain>
    </source>
</reference>
<keyword evidence="5" id="KW-1185">Reference proteome</keyword>
<accession>A0A841R2S2</accession>
<feature type="domain" description="Phosphoribosyltransferase" evidence="2">
    <location>
        <begin position="172"/>
        <end position="210"/>
    </location>
</feature>
<dbReference type="InterPro" id="IPR000836">
    <property type="entry name" value="PRTase_dom"/>
</dbReference>
<comment type="similarity">
    <text evidence="1">Belongs to the ComF/GntX family.</text>
</comment>
<organism evidence="4 5">
    <name type="scientific">Negativicoccus succinicivorans</name>
    <dbReference type="NCBI Taxonomy" id="620903"/>
    <lineage>
        <taxon>Bacteria</taxon>
        <taxon>Bacillati</taxon>
        <taxon>Bacillota</taxon>
        <taxon>Negativicutes</taxon>
        <taxon>Veillonellales</taxon>
        <taxon>Veillonellaceae</taxon>
        <taxon>Negativicoccus</taxon>
    </lineage>
</organism>
<dbReference type="OrthoDB" id="9779910at2"/>